<sequence>MSAQSSPIRTSSLEAWKRMSASAPRPHAPRAARGLCPVCEQPGKGQAGGLIESSTDDEYQGRNDREGVLIEYDED</sequence>
<reference evidence="2 3" key="1">
    <citation type="journal article" date="2018" name="IMA Fungus">
        <title>IMA Genome-F 10: Nine draft genome sequences of Claviceps purpurea s.lat., including C. arundinis, C. humidiphila, and C. cf. spartinae, pseudomolecules for the pitch canker pathogen Fusarium circinatum, draft genome of Davidsoniella eucalypti, Grosmannia galeiformis, Quambalaria eucalypti, and Teratosphaeria destructans.</title>
        <authorList>
            <person name="Wingfield B.D."/>
            <person name="Liu M."/>
            <person name="Nguyen H.D."/>
            <person name="Lane F.A."/>
            <person name="Morgan S.W."/>
            <person name="De Vos L."/>
            <person name="Wilken P.M."/>
            <person name="Duong T.A."/>
            <person name="Aylward J."/>
            <person name="Coetzee M.P."/>
            <person name="Dadej K."/>
            <person name="De Beer Z.W."/>
            <person name="Findlay W."/>
            <person name="Havenga M."/>
            <person name="Kolarik M."/>
            <person name="Menzies J.G."/>
            <person name="Naidoo K."/>
            <person name="Pochopski O."/>
            <person name="Shoukouhi P."/>
            <person name="Santana Q.C."/>
            <person name="Seifert K.A."/>
            <person name="Soal N."/>
            <person name="Steenkamp E.T."/>
            <person name="Tatham C.T."/>
            <person name="van der Nest M.A."/>
            <person name="Wingfield M.J."/>
        </authorList>
    </citation>
    <scope>NUCLEOTIDE SEQUENCE [LARGE SCALE GENOMIC DNA]</scope>
    <source>
        <strain evidence="2">CMW44962</strain>
    </source>
</reference>
<feature type="compositionally biased region" description="Low complexity" evidence="1">
    <location>
        <begin position="20"/>
        <end position="33"/>
    </location>
</feature>
<feature type="region of interest" description="Disordered" evidence="1">
    <location>
        <begin position="1"/>
        <end position="75"/>
    </location>
</feature>
<evidence type="ECO:0000313" key="3">
    <source>
        <dbReference type="Proteomes" id="UP001138500"/>
    </source>
</evidence>
<dbReference type="AlphaFoldDB" id="A0A9W7SP45"/>
<gene>
    <name evidence="2" type="ORF">Tdes44962_MAKER03974</name>
</gene>
<evidence type="ECO:0000313" key="2">
    <source>
        <dbReference type="EMBL" id="KAH9825763.1"/>
    </source>
</evidence>
<proteinExistence type="predicted"/>
<organism evidence="2 3">
    <name type="scientific">Teratosphaeria destructans</name>
    <dbReference type="NCBI Taxonomy" id="418781"/>
    <lineage>
        <taxon>Eukaryota</taxon>
        <taxon>Fungi</taxon>
        <taxon>Dikarya</taxon>
        <taxon>Ascomycota</taxon>
        <taxon>Pezizomycotina</taxon>
        <taxon>Dothideomycetes</taxon>
        <taxon>Dothideomycetidae</taxon>
        <taxon>Mycosphaerellales</taxon>
        <taxon>Teratosphaeriaceae</taxon>
        <taxon>Teratosphaeria</taxon>
    </lineage>
</organism>
<evidence type="ECO:0000256" key="1">
    <source>
        <dbReference type="SAM" id="MobiDB-lite"/>
    </source>
</evidence>
<feature type="compositionally biased region" description="Polar residues" evidence="1">
    <location>
        <begin position="1"/>
        <end position="13"/>
    </location>
</feature>
<feature type="compositionally biased region" description="Basic and acidic residues" evidence="1">
    <location>
        <begin position="59"/>
        <end position="68"/>
    </location>
</feature>
<protein>
    <submittedName>
        <fullName evidence="2">Uncharacterized protein</fullName>
    </submittedName>
</protein>
<accession>A0A9W7SP45</accession>
<dbReference type="EMBL" id="RIBY02002078">
    <property type="protein sequence ID" value="KAH9825763.1"/>
    <property type="molecule type" value="Genomic_DNA"/>
</dbReference>
<reference evidence="2 3" key="2">
    <citation type="journal article" date="2021" name="Curr. Genet.">
        <title>Genetic response to nitrogen starvation in the aggressive Eucalyptus foliar pathogen Teratosphaeria destructans.</title>
        <authorList>
            <person name="Havenga M."/>
            <person name="Wingfield B.D."/>
            <person name="Wingfield M.J."/>
            <person name="Dreyer L.L."/>
            <person name="Roets F."/>
            <person name="Aylward J."/>
        </authorList>
    </citation>
    <scope>NUCLEOTIDE SEQUENCE [LARGE SCALE GENOMIC DNA]</scope>
    <source>
        <strain evidence="2">CMW44962</strain>
    </source>
</reference>
<dbReference type="Proteomes" id="UP001138500">
    <property type="component" value="Unassembled WGS sequence"/>
</dbReference>
<name>A0A9W7SP45_9PEZI</name>
<comment type="caution">
    <text evidence="2">The sequence shown here is derived from an EMBL/GenBank/DDBJ whole genome shotgun (WGS) entry which is preliminary data.</text>
</comment>
<keyword evidence="3" id="KW-1185">Reference proteome</keyword>